<dbReference type="GeneID" id="13697235"/>
<dbReference type="RefSeq" id="WP_014966138.1">
    <property type="nucleotide sequence ID" value="NC_018656.1"/>
</dbReference>
<evidence type="ECO:0000313" key="3">
    <source>
        <dbReference type="EMBL" id="AFS83775.1"/>
    </source>
</evidence>
<evidence type="ECO:0000313" key="4">
    <source>
        <dbReference type="Proteomes" id="UP000006100"/>
    </source>
</evidence>
<evidence type="ECO:0000259" key="2">
    <source>
        <dbReference type="Pfam" id="PF01370"/>
    </source>
</evidence>
<dbReference type="PATRIC" id="fig|1229909.8.peg.2166"/>
<evidence type="ECO:0000256" key="1">
    <source>
        <dbReference type="ARBA" id="ARBA00007637"/>
    </source>
</evidence>
<accession>K0BFH0</accession>
<gene>
    <name evidence="3" type="ORF">NSED_09945</name>
</gene>
<dbReference type="HOGENOM" id="CLU_040971_1_0_2"/>
<keyword evidence="4" id="KW-1185">Reference proteome</keyword>
<dbReference type="NCBIfam" id="NF041015">
    <property type="entry name" value="UDPsulfquin_syn"/>
    <property type="match status" value="1"/>
</dbReference>
<dbReference type="InterPro" id="IPR053578">
    <property type="entry name" value="UDP-sulfoquinovose_synthase"/>
</dbReference>
<reference evidence="3 4" key="1">
    <citation type="journal article" date="2012" name="J. Bacteriol.">
        <title>Draft Genome Sequence of an Ammonia-Oxidizing Archaeon, "Candidatus Nitrosopumilus sediminis" AR2, from Svalbard in the Arctic Circle.</title>
        <authorList>
            <person name="Park S.J."/>
            <person name="Kim J.G."/>
            <person name="Jung M.Y."/>
            <person name="Kim S.J."/>
            <person name="Cha I.T."/>
            <person name="Ghai R."/>
            <person name="Martin-Cuadrado A.B."/>
            <person name="Rodriguez-Valera F."/>
            <person name="Rhee S.K."/>
        </authorList>
    </citation>
    <scope>NUCLEOTIDE SEQUENCE [LARGE SCALE GENOMIC DNA]</scope>
    <source>
        <strain evidence="3 4">AR2</strain>
    </source>
</reference>
<dbReference type="STRING" id="1229909.NSED_09945"/>
<dbReference type="EMBL" id="CP003843">
    <property type="protein sequence ID" value="AFS83775.1"/>
    <property type="molecule type" value="Genomic_DNA"/>
</dbReference>
<dbReference type="eggNOG" id="arCOG04762">
    <property type="taxonomic scope" value="Archaea"/>
</dbReference>
<dbReference type="Gene3D" id="3.90.25.10">
    <property type="entry name" value="UDP-galactose 4-epimerase, domain 1"/>
    <property type="match status" value="1"/>
</dbReference>
<comment type="similarity">
    <text evidence="1">Belongs to the NAD(P)-dependent epimerase/dehydratase family.</text>
</comment>
<dbReference type="AlphaFoldDB" id="K0BFH0"/>
<protein>
    <submittedName>
        <fullName evidence="3">Epimerase</fullName>
    </submittedName>
</protein>
<dbReference type="Proteomes" id="UP000006100">
    <property type="component" value="Chromosome"/>
</dbReference>
<feature type="domain" description="NAD-dependent epimerase/dehydratase" evidence="2">
    <location>
        <begin position="3"/>
        <end position="156"/>
    </location>
</feature>
<sequence length="385" mass="44169">MKILIPGMDGYIGWALALKQLKIGNQVCGIDNFSRRRNVEEMGSYSALPILEMKERLKFLRETFGEKVSFFQGDLLDVDFTNDIVSKVKPDVIVHLAEQPSAPYSMIDQEHNIYTQKNNVIGTLNLLHSVQKHVPKAHLIKLGTMGEYGYDPGLDIPEGFFEVEFRGKKATVPFPKIAGSWYHWTKVHDSNNIMFACKLWNLKSTDIMQGIVYGTKTEQTIDENYHTRFDFDEAFGTSMNRFCAQAVIGYPLTIHGSGGQTRGFLALSDSIQCISLLIDNPPDDGEYRVVNQFDEQYSVLEIAKKIQNIGNQKGLNVEIKSKENPRLESEKHYYNADHEKLKNLGFKRTREIDDEIGIMIEHLLPYKDRIEERKEVIVKNIKWQK</sequence>
<proteinExistence type="inferred from homology"/>
<dbReference type="Pfam" id="PF01370">
    <property type="entry name" value="Epimerase"/>
    <property type="match status" value="1"/>
</dbReference>
<dbReference type="Gene3D" id="3.40.50.720">
    <property type="entry name" value="NAD(P)-binding Rossmann-like Domain"/>
    <property type="match status" value="1"/>
</dbReference>
<name>K0BFH0_9ARCH</name>
<dbReference type="OrthoDB" id="4907at2157"/>
<dbReference type="PANTHER" id="PTHR43000">
    <property type="entry name" value="DTDP-D-GLUCOSE 4,6-DEHYDRATASE-RELATED"/>
    <property type="match status" value="1"/>
</dbReference>
<dbReference type="InterPro" id="IPR036291">
    <property type="entry name" value="NAD(P)-bd_dom_sf"/>
</dbReference>
<organism evidence="3 4">
    <name type="scientific">Candidatus Nitrosopumilus sediminis</name>
    <dbReference type="NCBI Taxonomy" id="1229909"/>
    <lineage>
        <taxon>Archaea</taxon>
        <taxon>Nitrososphaerota</taxon>
        <taxon>Nitrososphaeria</taxon>
        <taxon>Nitrosopumilales</taxon>
        <taxon>Nitrosopumilaceae</taxon>
        <taxon>Nitrosopumilus</taxon>
    </lineage>
</organism>
<dbReference type="KEGG" id="nir:NSED_09945"/>
<dbReference type="SUPFAM" id="SSF51735">
    <property type="entry name" value="NAD(P)-binding Rossmann-fold domains"/>
    <property type="match status" value="1"/>
</dbReference>
<dbReference type="InterPro" id="IPR001509">
    <property type="entry name" value="Epimerase_deHydtase"/>
</dbReference>